<dbReference type="AlphaFoldDB" id="A0A1I2PIV2"/>
<accession>A0A1I2PIV2</accession>
<keyword evidence="2" id="KW-1185">Reference proteome</keyword>
<name>A0A1I2PIV2_9FIRM</name>
<reference evidence="2" key="1">
    <citation type="submission" date="2016-10" db="EMBL/GenBank/DDBJ databases">
        <authorList>
            <person name="Varghese N."/>
            <person name="Submissions S."/>
        </authorList>
    </citation>
    <scope>NUCLEOTIDE SEQUENCE [LARGE SCALE GENOMIC DNA]</scope>
    <source>
        <strain evidence="2">DSM 17038</strain>
    </source>
</reference>
<dbReference type="RefSeq" id="WP_092468961.1">
    <property type="nucleotide sequence ID" value="NZ_FOOX01000002.1"/>
</dbReference>
<dbReference type="EMBL" id="FOOX01000002">
    <property type="protein sequence ID" value="SFG13576.1"/>
    <property type="molecule type" value="Genomic_DNA"/>
</dbReference>
<gene>
    <name evidence="1" type="ORF">SAMN05660649_00822</name>
</gene>
<dbReference type="Proteomes" id="UP000199337">
    <property type="component" value="Unassembled WGS sequence"/>
</dbReference>
<dbReference type="STRING" id="341036.SAMN05660649_00822"/>
<dbReference type="Gene3D" id="3.30.2020.10">
    <property type="entry name" value="NE0471-like N-terminal domain"/>
    <property type="match status" value="1"/>
</dbReference>
<dbReference type="InterPro" id="IPR036782">
    <property type="entry name" value="NE0471-like_N"/>
</dbReference>
<dbReference type="OrthoDB" id="1798971at2"/>
<proteinExistence type="predicted"/>
<evidence type="ECO:0000313" key="1">
    <source>
        <dbReference type="EMBL" id="SFG13576.1"/>
    </source>
</evidence>
<dbReference type="SUPFAM" id="SSF143880">
    <property type="entry name" value="NE0471 N-terminal domain-like"/>
    <property type="match status" value="1"/>
</dbReference>
<evidence type="ECO:0000313" key="2">
    <source>
        <dbReference type="Proteomes" id="UP000199337"/>
    </source>
</evidence>
<sequence length="62" mass="6762">MGTIHSVITLDGYRLLIELNIGSSIIPNLAGKLKTACFAELSDLAVFNNVKTDRETVINLFP</sequence>
<protein>
    <submittedName>
        <fullName evidence="1">Uncharacterized protein</fullName>
    </submittedName>
</protein>
<organism evidence="1 2">
    <name type="scientific">Desulfotruncus arcticus DSM 17038</name>
    <dbReference type="NCBI Taxonomy" id="1121424"/>
    <lineage>
        <taxon>Bacteria</taxon>
        <taxon>Bacillati</taxon>
        <taxon>Bacillota</taxon>
        <taxon>Clostridia</taxon>
        <taxon>Eubacteriales</taxon>
        <taxon>Desulfallaceae</taxon>
        <taxon>Desulfotruncus</taxon>
    </lineage>
</organism>